<dbReference type="AlphaFoldDB" id="A0AA88IZU8"/>
<protein>
    <submittedName>
        <fullName evidence="2">Uncharacterized protein</fullName>
    </submittedName>
</protein>
<evidence type="ECO:0000313" key="2">
    <source>
        <dbReference type="EMBL" id="GMN58042.1"/>
    </source>
</evidence>
<feature type="compositionally biased region" description="Low complexity" evidence="1">
    <location>
        <begin position="45"/>
        <end position="58"/>
    </location>
</feature>
<dbReference type="Proteomes" id="UP001187192">
    <property type="component" value="Unassembled WGS sequence"/>
</dbReference>
<evidence type="ECO:0000256" key="1">
    <source>
        <dbReference type="SAM" id="MobiDB-lite"/>
    </source>
</evidence>
<accession>A0AA88IZU8</accession>
<organism evidence="2 3">
    <name type="scientific">Ficus carica</name>
    <name type="common">Common fig</name>
    <dbReference type="NCBI Taxonomy" id="3494"/>
    <lineage>
        <taxon>Eukaryota</taxon>
        <taxon>Viridiplantae</taxon>
        <taxon>Streptophyta</taxon>
        <taxon>Embryophyta</taxon>
        <taxon>Tracheophyta</taxon>
        <taxon>Spermatophyta</taxon>
        <taxon>Magnoliopsida</taxon>
        <taxon>eudicotyledons</taxon>
        <taxon>Gunneridae</taxon>
        <taxon>Pentapetalae</taxon>
        <taxon>rosids</taxon>
        <taxon>fabids</taxon>
        <taxon>Rosales</taxon>
        <taxon>Moraceae</taxon>
        <taxon>Ficeae</taxon>
        <taxon>Ficus</taxon>
    </lineage>
</organism>
<feature type="region of interest" description="Disordered" evidence="1">
    <location>
        <begin position="16"/>
        <end position="72"/>
    </location>
</feature>
<sequence length="266" mass="30222">MGSPTRPDQAFIEELNEAAEAQSAPMVDLMAGGDEASERTANPASTSGREGSESSESTAPVGEPIESSQRGRSRPLRINGLRVYWMADMEMVDLAGGRPMYTVDYFTLAVTSQYLESLRCYVLWAKHYASELPFRAFQNLYRMKTAPSSVGSYYFQGYQGTFIAGCPKSNKSYKHLWFFAAARWLHGQLKYDQVPPSDRVPITFKRGYVWTRGLHTESSNLQRIEILREKSNPERNQNRLLSTNGLAKYNWSVRHLHQTTRMIVLE</sequence>
<comment type="caution">
    <text evidence="2">The sequence shown here is derived from an EMBL/GenBank/DDBJ whole genome shotgun (WGS) entry which is preliminary data.</text>
</comment>
<evidence type="ECO:0000313" key="3">
    <source>
        <dbReference type="Proteomes" id="UP001187192"/>
    </source>
</evidence>
<reference evidence="2" key="1">
    <citation type="submission" date="2023-07" db="EMBL/GenBank/DDBJ databases">
        <title>draft genome sequence of fig (Ficus carica).</title>
        <authorList>
            <person name="Takahashi T."/>
            <person name="Nishimura K."/>
        </authorList>
    </citation>
    <scope>NUCLEOTIDE SEQUENCE</scope>
</reference>
<gene>
    <name evidence="2" type="ORF">TIFTF001_027133</name>
</gene>
<name>A0AA88IZU8_FICCA</name>
<dbReference type="EMBL" id="BTGU01000075">
    <property type="protein sequence ID" value="GMN58042.1"/>
    <property type="molecule type" value="Genomic_DNA"/>
</dbReference>
<keyword evidence="3" id="KW-1185">Reference proteome</keyword>
<proteinExistence type="predicted"/>